<feature type="compositionally biased region" description="Acidic residues" evidence="4">
    <location>
        <begin position="1"/>
        <end position="10"/>
    </location>
</feature>
<dbReference type="Pfam" id="PF13862">
    <property type="entry name" value="BCCIP"/>
    <property type="match status" value="1"/>
</dbReference>
<dbReference type="EMBL" id="JAVHJO010000005">
    <property type="protein sequence ID" value="KAK6540333.1"/>
    <property type="molecule type" value="Genomic_DNA"/>
</dbReference>
<protein>
    <recommendedName>
        <fullName evidence="3">Protein BCP1</fullName>
    </recommendedName>
</protein>
<evidence type="ECO:0000313" key="6">
    <source>
        <dbReference type="Proteomes" id="UP001365542"/>
    </source>
</evidence>
<evidence type="ECO:0000256" key="1">
    <source>
        <dbReference type="ARBA" id="ARBA00002688"/>
    </source>
</evidence>
<feature type="region of interest" description="Disordered" evidence="4">
    <location>
        <begin position="1"/>
        <end position="67"/>
    </location>
</feature>
<dbReference type="GO" id="GO:0015031">
    <property type="term" value="P:protein transport"/>
    <property type="evidence" value="ECO:0007669"/>
    <property type="project" value="UniProtKB-KW"/>
</dbReference>
<feature type="region of interest" description="Disordered" evidence="4">
    <location>
        <begin position="234"/>
        <end position="257"/>
    </location>
</feature>
<keyword evidence="3" id="KW-0653">Protein transport</keyword>
<comment type="similarity">
    <text evidence="2 3">Belongs to the BCP1 family.</text>
</comment>
<comment type="subcellular location">
    <subcellularLocation>
        <location evidence="3">Nucleus</location>
    </subcellularLocation>
</comment>
<sequence>MATTQEEEDTPMATSEQSHQLKDTSKPSKPQDRTKSNSSKKKKRASKDSDSDDESDSDPSHINVDFEFFDPQPHDFHGIKQLLRQLFDADSQLLDLSALADLILEQKLVGSTVKVDGMEGDPYSFLSVINWAMHKENPAIKALSTYLLDRASNTPLSPLLTPLLSATPPENTNTAIILSERLLNMPADISPPSYKMLLEEIQLAIEDNEPYSFTNYLLISKVYTEIESKLPISDDETTTTTRPTKRNKLSTKKKKKASTQTFNFHPEDDFFISQVDKDEAAVVYSYKHEPPEAAADAKRAFQDFGILPKGRMILLSREAFEKAVETMQP</sequence>
<gene>
    <name evidence="5" type="primary">BCP1</name>
    <name evidence="5" type="ORF">TWF694_009137</name>
</gene>
<proteinExistence type="inferred from homology"/>
<dbReference type="AlphaFoldDB" id="A0AAV9XKP6"/>
<accession>A0AAV9XKP6</accession>
<keyword evidence="6" id="KW-1185">Reference proteome</keyword>
<comment type="caution">
    <text evidence="5">The sequence shown here is derived from an EMBL/GenBank/DDBJ whole genome shotgun (WGS) entry which is preliminary data.</text>
</comment>
<dbReference type="GO" id="GO:0005634">
    <property type="term" value="C:nucleus"/>
    <property type="evidence" value="ECO:0007669"/>
    <property type="project" value="UniProtKB-SubCell"/>
</dbReference>
<evidence type="ECO:0000313" key="5">
    <source>
        <dbReference type="EMBL" id="KAK6540333.1"/>
    </source>
</evidence>
<organism evidence="5 6">
    <name type="scientific">Orbilia ellipsospora</name>
    <dbReference type="NCBI Taxonomy" id="2528407"/>
    <lineage>
        <taxon>Eukaryota</taxon>
        <taxon>Fungi</taxon>
        <taxon>Dikarya</taxon>
        <taxon>Ascomycota</taxon>
        <taxon>Pezizomycotina</taxon>
        <taxon>Orbiliomycetes</taxon>
        <taxon>Orbiliales</taxon>
        <taxon>Orbiliaceae</taxon>
        <taxon>Orbilia</taxon>
    </lineage>
</organism>
<comment type="function">
    <text evidence="1 3">Involved in nuclear export, actin cytoskeleton organization and vesicular transport.</text>
</comment>
<dbReference type="InterPro" id="IPR025602">
    <property type="entry name" value="BCP1_family"/>
</dbReference>
<dbReference type="PANTHER" id="PTHR13261:SF0">
    <property type="entry name" value="BRCA2 AND CDKN1A-INTERACTING PROTEIN"/>
    <property type="match status" value="1"/>
</dbReference>
<feature type="compositionally biased region" description="Basic and acidic residues" evidence="4">
    <location>
        <begin position="19"/>
        <end position="35"/>
    </location>
</feature>
<reference evidence="5 6" key="1">
    <citation type="submission" date="2019-10" db="EMBL/GenBank/DDBJ databases">
        <authorList>
            <person name="Palmer J.M."/>
        </authorList>
    </citation>
    <scope>NUCLEOTIDE SEQUENCE [LARGE SCALE GENOMIC DNA]</scope>
    <source>
        <strain evidence="5 6">TWF694</strain>
    </source>
</reference>
<evidence type="ECO:0000256" key="4">
    <source>
        <dbReference type="SAM" id="MobiDB-lite"/>
    </source>
</evidence>
<feature type="compositionally biased region" description="Basic residues" evidence="4">
    <location>
        <begin position="243"/>
        <end position="257"/>
    </location>
</feature>
<name>A0AAV9XKP6_9PEZI</name>
<evidence type="ECO:0000256" key="3">
    <source>
        <dbReference type="PIRNR" id="PIRNR028983"/>
    </source>
</evidence>
<dbReference type="PIRSF" id="PIRSF028983">
    <property type="entry name" value="BCP1"/>
    <property type="match status" value="1"/>
</dbReference>
<dbReference type="Proteomes" id="UP001365542">
    <property type="component" value="Unassembled WGS sequence"/>
</dbReference>
<keyword evidence="3" id="KW-0813">Transport</keyword>
<evidence type="ECO:0000256" key="2">
    <source>
        <dbReference type="ARBA" id="ARBA00006781"/>
    </source>
</evidence>
<dbReference type="PANTHER" id="PTHR13261">
    <property type="entry name" value="BRCA2 AND CDKN1A INTERACTING PROTEIN"/>
    <property type="match status" value="1"/>
</dbReference>
<keyword evidence="3" id="KW-0539">Nucleus</keyword>